<evidence type="ECO:0000256" key="9">
    <source>
        <dbReference type="SAM" id="MobiDB-lite"/>
    </source>
</evidence>
<evidence type="ECO:0000256" key="2">
    <source>
        <dbReference type="ARBA" id="ARBA00004173"/>
    </source>
</evidence>
<evidence type="ECO:0000256" key="3">
    <source>
        <dbReference type="ARBA" id="ARBA00006924"/>
    </source>
</evidence>
<evidence type="ECO:0000256" key="4">
    <source>
        <dbReference type="ARBA" id="ARBA00022679"/>
    </source>
</evidence>
<accession>A0A0P1BL11</accession>
<comment type="similarity">
    <text evidence="3">Belongs to the sirtuin family. Class I subfamily.</text>
</comment>
<dbReference type="SUPFAM" id="SSF52467">
    <property type="entry name" value="DHS-like NAD/FAD-binding domain"/>
    <property type="match status" value="1"/>
</dbReference>
<dbReference type="InterPro" id="IPR026591">
    <property type="entry name" value="Sirtuin_cat_small_dom_sf"/>
</dbReference>
<dbReference type="OrthoDB" id="420264at2759"/>
<dbReference type="GO" id="GO:0070403">
    <property type="term" value="F:NAD+ binding"/>
    <property type="evidence" value="ECO:0007669"/>
    <property type="project" value="InterPro"/>
</dbReference>
<dbReference type="Pfam" id="PF02146">
    <property type="entry name" value="SIR2"/>
    <property type="match status" value="1"/>
</dbReference>
<keyword evidence="6 8" id="KW-0862">Zinc</keyword>
<feature type="binding site" evidence="8">
    <location>
        <position position="328"/>
    </location>
    <ligand>
        <name>Zn(2+)</name>
        <dbReference type="ChEBI" id="CHEBI:29105"/>
    </ligand>
</feature>
<evidence type="ECO:0000313" key="12">
    <source>
        <dbReference type="Proteomes" id="UP000054845"/>
    </source>
</evidence>
<feature type="compositionally biased region" description="Basic and acidic residues" evidence="9">
    <location>
        <begin position="14"/>
        <end position="23"/>
    </location>
</feature>
<feature type="compositionally biased region" description="Basic and acidic residues" evidence="9">
    <location>
        <begin position="521"/>
        <end position="534"/>
    </location>
</feature>
<evidence type="ECO:0000256" key="5">
    <source>
        <dbReference type="ARBA" id="ARBA00022723"/>
    </source>
</evidence>
<feature type="region of interest" description="Disordered" evidence="9">
    <location>
        <begin position="1"/>
        <end position="48"/>
    </location>
</feature>
<proteinExistence type="inferred from homology"/>
<keyword evidence="4" id="KW-0808">Transferase</keyword>
<dbReference type="Gene3D" id="3.40.50.1220">
    <property type="entry name" value="TPP-binding domain"/>
    <property type="match status" value="1"/>
</dbReference>
<keyword evidence="12" id="KW-1185">Reference proteome</keyword>
<dbReference type="GO" id="GO:0005739">
    <property type="term" value="C:mitochondrion"/>
    <property type="evidence" value="ECO:0007669"/>
    <property type="project" value="UniProtKB-SubCell"/>
</dbReference>
<feature type="domain" description="Deacetylase sirtuin-type" evidence="10">
    <location>
        <begin position="166"/>
        <end position="465"/>
    </location>
</feature>
<feature type="active site" description="Proton acceptor" evidence="8">
    <location>
        <position position="294"/>
    </location>
</feature>
<organism evidence="11 12">
    <name type="scientific">Ceraceosorus bombacis</name>
    <dbReference type="NCBI Taxonomy" id="401625"/>
    <lineage>
        <taxon>Eukaryota</taxon>
        <taxon>Fungi</taxon>
        <taxon>Dikarya</taxon>
        <taxon>Basidiomycota</taxon>
        <taxon>Ustilaginomycotina</taxon>
        <taxon>Exobasidiomycetes</taxon>
        <taxon>Ceraceosorales</taxon>
        <taxon>Ceraceosoraceae</taxon>
        <taxon>Ceraceosorus</taxon>
    </lineage>
</organism>
<comment type="cofactor">
    <cofactor evidence="1">
        <name>Zn(2+)</name>
        <dbReference type="ChEBI" id="CHEBI:29105"/>
    </cofactor>
</comment>
<evidence type="ECO:0000259" key="10">
    <source>
        <dbReference type="PROSITE" id="PS50305"/>
    </source>
</evidence>
<evidence type="ECO:0000256" key="1">
    <source>
        <dbReference type="ARBA" id="ARBA00001947"/>
    </source>
</evidence>
<dbReference type="EMBL" id="CCYA01000278">
    <property type="protein sequence ID" value="CEH16390.1"/>
    <property type="molecule type" value="Genomic_DNA"/>
</dbReference>
<comment type="subcellular location">
    <subcellularLocation>
        <location evidence="2">Mitochondrion</location>
    </subcellularLocation>
</comment>
<dbReference type="GO" id="GO:0046970">
    <property type="term" value="F:histone H4K16 deacetylase activity, NAD-dependent"/>
    <property type="evidence" value="ECO:0007669"/>
    <property type="project" value="TreeGrafter"/>
</dbReference>
<name>A0A0P1BL11_9BASI</name>
<dbReference type="InterPro" id="IPR050134">
    <property type="entry name" value="NAD-dep_sirtuin_deacylases"/>
</dbReference>
<protein>
    <submittedName>
        <fullName evidence="11">Sirtuin 5 and related class III sirtuins (SIR2 family)</fullName>
    </submittedName>
</protein>
<dbReference type="PANTHER" id="PTHR11085:SF9">
    <property type="entry name" value="NAD-DEPENDENT PROTEIN DEACETYLASE SIRTUIN-1"/>
    <property type="match status" value="1"/>
</dbReference>
<dbReference type="GO" id="GO:0005634">
    <property type="term" value="C:nucleus"/>
    <property type="evidence" value="ECO:0007669"/>
    <property type="project" value="TreeGrafter"/>
</dbReference>
<dbReference type="PANTHER" id="PTHR11085">
    <property type="entry name" value="NAD-DEPENDENT PROTEIN DEACYLASE SIRTUIN-5, MITOCHONDRIAL-RELATED"/>
    <property type="match status" value="1"/>
</dbReference>
<evidence type="ECO:0000256" key="8">
    <source>
        <dbReference type="PROSITE-ProRule" id="PRU00236"/>
    </source>
</evidence>
<feature type="binding site" evidence="8">
    <location>
        <position position="302"/>
    </location>
    <ligand>
        <name>Zn(2+)</name>
        <dbReference type="ChEBI" id="CHEBI:29105"/>
    </ligand>
</feature>
<feature type="compositionally biased region" description="Basic and acidic residues" evidence="9">
    <location>
        <begin position="542"/>
        <end position="559"/>
    </location>
</feature>
<sequence>MSETSVPPVLGQADAERQERHAMQELNGGTVRPLQDLCGASSQPGPSAVDVLQDCDSEGLEMLEQAGEEESENEEDDAAYNSLLDEAERLYPNERQESIVEDLKENGMVHFVKTYLSEATTLHQLHLMIIGFGTMLPRSIRLSPSRAFVVGVLKAMASRILRNRERLQHLNTVEDVLSLLANARRVVVLSGAGISVSCGIPDFRSRDGIYANLLREGKYDLADPQDMFDKEFFMQDPSCFFSFANSIFPSNFVPSPTHRFIKLLEDRNVLLRNYSQNIDTLEQQAGITRVLNCHGSFARATCTNPACGYSVDGQMIRPDIFARRVPFCPKCHASQRQEPRAKKRKKKRQGKDWQSDDESDEEDKRLDARPAGWGVLKPCITFFGEKLSDDFDRCLFQDRESVDLILVMGTSLKVAPVSELIGHMPHRVPVVLINRTPIRHMAVDIQLLGDADLIVAYLCERLGWDLPLASASKAPLAQMERVDALVPQRMGMSHCWLFPGAEPGNILELLDGEEEEEKEKEEEKKKEEKEKGEQVSDTSQHQADRHSHAIEKTTNEKRAGANAASYE</sequence>
<feature type="binding site" evidence="8">
    <location>
        <position position="307"/>
    </location>
    <ligand>
        <name>Zn(2+)</name>
        <dbReference type="ChEBI" id="CHEBI:29105"/>
    </ligand>
</feature>
<dbReference type="InterPro" id="IPR029035">
    <property type="entry name" value="DHS-like_NAD/FAD-binding_dom"/>
</dbReference>
<evidence type="ECO:0000256" key="7">
    <source>
        <dbReference type="ARBA" id="ARBA00023027"/>
    </source>
</evidence>
<feature type="region of interest" description="Disordered" evidence="9">
    <location>
        <begin position="512"/>
        <end position="567"/>
    </location>
</feature>
<dbReference type="InterPro" id="IPR026590">
    <property type="entry name" value="Ssirtuin_cat_dom"/>
</dbReference>
<dbReference type="STRING" id="401625.A0A0P1BL11"/>
<dbReference type="Proteomes" id="UP000054845">
    <property type="component" value="Unassembled WGS sequence"/>
</dbReference>
<dbReference type="GO" id="GO:0046872">
    <property type="term" value="F:metal ion binding"/>
    <property type="evidence" value="ECO:0007669"/>
    <property type="project" value="UniProtKB-KW"/>
</dbReference>
<keyword evidence="7" id="KW-0520">NAD</keyword>
<feature type="region of interest" description="Disordered" evidence="9">
    <location>
        <begin position="336"/>
        <end position="365"/>
    </location>
</feature>
<keyword evidence="5 8" id="KW-0479">Metal-binding</keyword>
<feature type="binding site" evidence="8">
    <location>
        <position position="331"/>
    </location>
    <ligand>
        <name>Zn(2+)</name>
        <dbReference type="ChEBI" id="CHEBI:29105"/>
    </ligand>
</feature>
<reference evidence="11 12" key="1">
    <citation type="submission" date="2014-09" db="EMBL/GenBank/DDBJ databases">
        <authorList>
            <person name="Magalhaes I.L.F."/>
            <person name="Oliveira U."/>
            <person name="Santos F.R."/>
            <person name="Vidigal T.H.D.A."/>
            <person name="Brescovit A.D."/>
            <person name="Santos A.J."/>
        </authorList>
    </citation>
    <scope>NUCLEOTIDE SEQUENCE [LARGE SCALE GENOMIC DNA]</scope>
</reference>
<dbReference type="AlphaFoldDB" id="A0A0P1BL11"/>
<evidence type="ECO:0000313" key="11">
    <source>
        <dbReference type="EMBL" id="CEH16390.1"/>
    </source>
</evidence>
<evidence type="ECO:0000256" key="6">
    <source>
        <dbReference type="ARBA" id="ARBA00022833"/>
    </source>
</evidence>
<dbReference type="InterPro" id="IPR003000">
    <property type="entry name" value="Sirtuin"/>
</dbReference>
<dbReference type="Gene3D" id="3.30.1600.10">
    <property type="entry name" value="SIR2/SIRT2 'Small Domain"/>
    <property type="match status" value="1"/>
</dbReference>
<dbReference type="PROSITE" id="PS50305">
    <property type="entry name" value="SIRTUIN"/>
    <property type="match status" value="1"/>
</dbReference>